<evidence type="ECO:0000256" key="5">
    <source>
        <dbReference type="ARBA" id="ARBA00022989"/>
    </source>
</evidence>
<evidence type="ECO:0000256" key="1">
    <source>
        <dbReference type="ARBA" id="ARBA00004141"/>
    </source>
</evidence>
<keyword evidence="5 10" id="KW-1133">Transmembrane helix</keyword>
<comment type="subcellular location">
    <subcellularLocation>
        <location evidence="1">Membrane</location>
        <topology evidence="1">Multi-pass membrane protein</topology>
    </subcellularLocation>
</comment>
<evidence type="ECO:0008006" key="13">
    <source>
        <dbReference type="Google" id="ProtNLM"/>
    </source>
</evidence>
<dbReference type="InterPro" id="IPR020966">
    <property type="entry name" value="ALMT"/>
</dbReference>
<evidence type="ECO:0000256" key="2">
    <source>
        <dbReference type="ARBA" id="ARBA00007079"/>
    </source>
</evidence>
<keyword evidence="7 10" id="KW-0472">Membrane</keyword>
<evidence type="ECO:0000256" key="10">
    <source>
        <dbReference type="SAM" id="Phobius"/>
    </source>
</evidence>
<evidence type="ECO:0000256" key="6">
    <source>
        <dbReference type="ARBA" id="ARBA00023065"/>
    </source>
</evidence>
<evidence type="ECO:0000256" key="3">
    <source>
        <dbReference type="ARBA" id="ARBA00022448"/>
    </source>
</evidence>
<dbReference type="AlphaFoldDB" id="A0AA87ZGJ5"/>
<dbReference type="GO" id="GO:0015743">
    <property type="term" value="P:malate transport"/>
    <property type="evidence" value="ECO:0007669"/>
    <property type="project" value="InterPro"/>
</dbReference>
<dbReference type="Pfam" id="PF11744">
    <property type="entry name" value="ALMT"/>
    <property type="match status" value="1"/>
</dbReference>
<proteinExistence type="inferred from homology"/>
<accession>A0AA87ZGJ5</accession>
<dbReference type="EMBL" id="BTGU01000003">
    <property type="protein sequence ID" value="GMN31380.1"/>
    <property type="molecule type" value="Genomic_DNA"/>
</dbReference>
<feature type="transmembrane region" description="Helical" evidence="10">
    <location>
        <begin position="68"/>
        <end position="87"/>
    </location>
</feature>
<gene>
    <name evidence="11" type="ORF">TIFTF001_003233</name>
</gene>
<keyword evidence="12" id="KW-1185">Reference proteome</keyword>
<feature type="transmembrane region" description="Helical" evidence="10">
    <location>
        <begin position="148"/>
        <end position="167"/>
    </location>
</feature>
<sequence>MAPEQEAARGWEWRIRVSDVSSKVLAPKEGPICKLLLGVKALIVGLFLKLSNFLKKAWELASSDPRKAVHGMKVGLALTAVSLFYYIRPLYDGVGGNAMWAVMTVVVVFEGIVGATLYKCLNRMLATFLAGALGVGVHLLAKQSGEKFEHLIMGVALFIFASGATFSRFIPSVKSRFEYGATTFVLTFSLVSISDFRVDKLFDLAQQRLSTIIVGTLICILISMFICPIWAGQELYTTITNNMDKLANSLDGCVAEYFSGNEEGTRKGSEKTLLGYKCVLSSKASEESMANFARWEPAHGRFHFRHPWQQYVKVGAEMRSCAYCIEALNGCINSENKAPDRLKKRLSNICLEVSSNSSGVIKELGIVVTTMKKSSSIDFLVKQMKSAVQDLQTDIKSLPSLIIPQPLPETGNPQDKKTEANSTEVPSVMEMIPLLTLTSLLIEIASRIERIVSAVEELADIAQFQPVTDEKTTELKPDYKIAKDQNKEDETLQRV</sequence>
<dbReference type="Proteomes" id="UP001187192">
    <property type="component" value="Unassembled WGS sequence"/>
</dbReference>
<dbReference type="PANTHER" id="PTHR31086">
    <property type="entry name" value="ALUMINUM-ACTIVATED MALATE TRANSPORTER 10"/>
    <property type="match status" value="1"/>
</dbReference>
<dbReference type="GO" id="GO:0034220">
    <property type="term" value="P:monoatomic ion transmembrane transport"/>
    <property type="evidence" value="ECO:0007669"/>
    <property type="project" value="UniProtKB-KW"/>
</dbReference>
<comment type="similarity">
    <text evidence="2">Belongs to the aromatic acid exporter (TC 2.A.85) family.</text>
</comment>
<evidence type="ECO:0000313" key="12">
    <source>
        <dbReference type="Proteomes" id="UP001187192"/>
    </source>
</evidence>
<feature type="transmembrane region" description="Helical" evidence="10">
    <location>
        <begin position="99"/>
        <end position="118"/>
    </location>
</feature>
<keyword evidence="6" id="KW-0406">Ion transport</keyword>
<name>A0AA87ZGJ5_FICCA</name>
<evidence type="ECO:0000256" key="7">
    <source>
        <dbReference type="ARBA" id="ARBA00023136"/>
    </source>
</evidence>
<protein>
    <recommendedName>
        <fullName evidence="13">Aluminum-activated malate transporter 10</fullName>
    </recommendedName>
</protein>
<feature type="transmembrane region" description="Helical" evidence="10">
    <location>
        <begin position="210"/>
        <end position="231"/>
    </location>
</feature>
<evidence type="ECO:0000256" key="9">
    <source>
        <dbReference type="SAM" id="MobiDB-lite"/>
    </source>
</evidence>
<reference evidence="11" key="1">
    <citation type="submission" date="2023-07" db="EMBL/GenBank/DDBJ databases">
        <title>draft genome sequence of fig (Ficus carica).</title>
        <authorList>
            <person name="Takahashi T."/>
            <person name="Nishimura K."/>
        </authorList>
    </citation>
    <scope>NUCLEOTIDE SEQUENCE</scope>
</reference>
<dbReference type="GO" id="GO:0016020">
    <property type="term" value="C:membrane"/>
    <property type="evidence" value="ECO:0007669"/>
    <property type="project" value="UniProtKB-SubCell"/>
</dbReference>
<keyword evidence="4 10" id="KW-0812">Transmembrane</keyword>
<evidence type="ECO:0000256" key="4">
    <source>
        <dbReference type="ARBA" id="ARBA00022692"/>
    </source>
</evidence>
<feature type="transmembrane region" description="Helical" evidence="10">
    <location>
        <begin position="179"/>
        <end position="198"/>
    </location>
</feature>
<keyword evidence="8" id="KW-0407">Ion channel</keyword>
<organism evidence="11 12">
    <name type="scientific">Ficus carica</name>
    <name type="common">Common fig</name>
    <dbReference type="NCBI Taxonomy" id="3494"/>
    <lineage>
        <taxon>Eukaryota</taxon>
        <taxon>Viridiplantae</taxon>
        <taxon>Streptophyta</taxon>
        <taxon>Embryophyta</taxon>
        <taxon>Tracheophyta</taxon>
        <taxon>Spermatophyta</taxon>
        <taxon>Magnoliopsida</taxon>
        <taxon>eudicotyledons</taxon>
        <taxon>Gunneridae</taxon>
        <taxon>Pentapetalae</taxon>
        <taxon>rosids</taxon>
        <taxon>fabids</taxon>
        <taxon>Rosales</taxon>
        <taxon>Moraceae</taxon>
        <taxon>Ficeae</taxon>
        <taxon>Ficus</taxon>
    </lineage>
</organism>
<feature type="region of interest" description="Disordered" evidence="9">
    <location>
        <begin position="402"/>
        <end position="423"/>
    </location>
</feature>
<evidence type="ECO:0000256" key="8">
    <source>
        <dbReference type="ARBA" id="ARBA00023303"/>
    </source>
</evidence>
<keyword evidence="3" id="KW-0813">Transport</keyword>
<evidence type="ECO:0000313" key="11">
    <source>
        <dbReference type="EMBL" id="GMN31380.1"/>
    </source>
</evidence>
<comment type="caution">
    <text evidence="11">The sequence shown here is derived from an EMBL/GenBank/DDBJ whole genome shotgun (WGS) entry which is preliminary data.</text>
</comment>
<feature type="transmembrane region" description="Helical" evidence="10">
    <location>
        <begin position="124"/>
        <end position="141"/>
    </location>
</feature>